<dbReference type="InterPro" id="IPR013078">
    <property type="entry name" value="His_Pase_superF_clade-1"/>
</dbReference>
<dbReference type="CDD" id="cd07040">
    <property type="entry name" value="HP"/>
    <property type="match status" value="1"/>
</dbReference>
<organism evidence="3 4">
    <name type="scientific">Bifidobacterium xylocopae</name>
    <dbReference type="NCBI Taxonomy" id="2493119"/>
    <lineage>
        <taxon>Bacteria</taxon>
        <taxon>Bacillati</taxon>
        <taxon>Actinomycetota</taxon>
        <taxon>Actinomycetes</taxon>
        <taxon>Bifidobacteriales</taxon>
        <taxon>Bifidobacteriaceae</taxon>
        <taxon>Bifidobacterium</taxon>
    </lineage>
</organism>
<evidence type="ECO:0000256" key="1">
    <source>
        <dbReference type="ARBA" id="ARBA00022801"/>
    </source>
</evidence>
<dbReference type="SUPFAM" id="SSF53254">
    <property type="entry name" value="Phosphoglycerate mutase-like"/>
    <property type="match status" value="1"/>
</dbReference>
<dbReference type="SMART" id="SM00855">
    <property type="entry name" value="PGAM"/>
    <property type="match status" value="1"/>
</dbReference>
<keyword evidence="1" id="KW-0378">Hydrolase</keyword>
<protein>
    <submittedName>
        <fullName evidence="3">DNA mismatch repair protein MutT</fullName>
    </submittedName>
</protein>
<dbReference type="Pfam" id="PF00293">
    <property type="entry name" value="NUDIX"/>
    <property type="match status" value="1"/>
</dbReference>
<dbReference type="Proteomes" id="UP000252345">
    <property type="component" value="Unassembled WGS sequence"/>
</dbReference>
<dbReference type="Gene3D" id="3.40.50.1240">
    <property type="entry name" value="Phosphoglycerate mutase-like"/>
    <property type="match status" value="1"/>
</dbReference>
<evidence type="ECO:0000259" key="2">
    <source>
        <dbReference type="PROSITE" id="PS51462"/>
    </source>
</evidence>
<dbReference type="InterPro" id="IPR020084">
    <property type="entry name" value="NUDIX_hydrolase_CS"/>
</dbReference>
<dbReference type="RefSeq" id="WP_113853208.1">
    <property type="nucleotide sequence ID" value="NZ_PDCH01000005.1"/>
</dbReference>
<dbReference type="CDD" id="cd03673">
    <property type="entry name" value="NUDIX_Ap6A_hydrolase"/>
    <property type="match status" value="1"/>
</dbReference>
<feature type="domain" description="Nudix hydrolase" evidence="2">
    <location>
        <begin position="3"/>
        <end position="173"/>
    </location>
</feature>
<dbReference type="InterPro" id="IPR015797">
    <property type="entry name" value="NUDIX_hydrolase-like_dom_sf"/>
</dbReference>
<dbReference type="GO" id="GO:0006167">
    <property type="term" value="P:AMP biosynthetic process"/>
    <property type="evidence" value="ECO:0007669"/>
    <property type="project" value="TreeGrafter"/>
</dbReference>
<dbReference type="PROSITE" id="PS51462">
    <property type="entry name" value="NUDIX"/>
    <property type="match status" value="1"/>
</dbReference>
<evidence type="ECO:0000313" key="3">
    <source>
        <dbReference type="EMBL" id="RBP99438.1"/>
    </source>
</evidence>
<dbReference type="InterPro" id="IPR051325">
    <property type="entry name" value="Nudix_hydrolase_domain"/>
</dbReference>
<reference evidence="3 4" key="1">
    <citation type="submission" date="2017-10" db="EMBL/GenBank/DDBJ databases">
        <title>Bifidobacterium xylocopum sp. nov. and Bifidobacterium aemilianum sp. nov., from the carpenter bee (Xylocopa violacea) digestive tract.</title>
        <authorList>
            <person name="Alberoni D."/>
            <person name="Baffoni L."/>
            <person name="Di Gioia D."/>
            <person name="Gaggia F."/>
            <person name="Biavati B."/>
        </authorList>
    </citation>
    <scope>NUCLEOTIDE SEQUENCE [LARGE SCALE GENOMIC DNA]</scope>
    <source>
        <strain evidence="3 4">XV2</strain>
    </source>
</reference>
<dbReference type="InterPro" id="IPR000086">
    <property type="entry name" value="NUDIX_hydrolase_dom"/>
</dbReference>
<accession>A0A366KE16</accession>
<sequence length="356" mass="39185">MSATVEAAGAILYRWQGQGRGQVDEAPKPGTDPHDLLGQVRLCMVHRPKYDDWSWPKGKLEPHETHAHAAAREVGEETGRVIRMGPYLGEAEYPLSSEGGHRTSRGNGRRKHIVYWMAGLAGEERADRLKAVIGRVGSPDPDEVDEVAWVSVKKARKRLTHASDRQILDLFVERAKQGALTGATLIIVRHGKSVARKEWSGDDAQRPLTPRGAAAAYALNRELACWAPDTLFSSPWTRCLQTVRPYASETGQPIEEAACLTETAFADEPGLAYAWLDALMEDCLNRRSTTLVCMHRPVLGGVFDHLRGLCASKSVARLLAKRSPYMPTGTALALHFVQGREGPSIIDIQKAIPIVY</sequence>
<dbReference type="GO" id="GO:0006754">
    <property type="term" value="P:ATP biosynthetic process"/>
    <property type="evidence" value="ECO:0007669"/>
    <property type="project" value="TreeGrafter"/>
</dbReference>
<dbReference type="Gene3D" id="3.90.79.10">
    <property type="entry name" value="Nucleoside Triphosphate Pyrophosphohydrolase"/>
    <property type="match status" value="1"/>
</dbReference>
<name>A0A366KE16_9BIFI</name>
<dbReference type="SUPFAM" id="SSF55811">
    <property type="entry name" value="Nudix"/>
    <property type="match status" value="1"/>
</dbReference>
<dbReference type="GO" id="GO:0004081">
    <property type="term" value="F:bis(5'-nucleosyl)-tetraphosphatase (asymmetrical) activity"/>
    <property type="evidence" value="ECO:0007669"/>
    <property type="project" value="TreeGrafter"/>
</dbReference>
<comment type="caution">
    <text evidence="3">The sequence shown here is derived from an EMBL/GenBank/DDBJ whole genome shotgun (WGS) entry which is preliminary data.</text>
</comment>
<dbReference type="EMBL" id="PDCH01000005">
    <property type="protein sequence ID" value="RBP99438.1"/>
    <property type="molecule type" value="Genomic_DNA"/>
</dbReference>
<keyword evidence="4" id="KW-1185">Reference proteome</keyword>
<proteinExistence type="predicted"/>
<dbReference type="OrthoDB" id="4287477at2"/>
<dbReference type="PROSITE" id="PS00893">
    <property type="entry name" value="NUDIX_BOX"/>
    <property type="match status" value="1"/>
</dbReference>
<dbReference type="PANTHER" id="PTHR21340">
    <property type="entry name" value="DIADENOSINE 5,5-P1,P4-TETRAPHOSPHATE PYROPHOSPHOHYDROLASE MUTT"/>
    <property type="match status" value="1"/>
</dbReference>
<gene>
    <name evidence="3" type="ORF">CRD59_03445</name>
</gene>
<evidence type="ECO:0000313" key="4">
    <source>
        <dbReference type="Proteomes" id="UP000252345"/>
    </source>
</evidence>
<dbReference type="PANTHER" id="PTHR21340:SF0">
    <property type="entry name" value="BIS(5'-NUCLEOSYL)-TETRAPHOSPHATASE [ASYMMETRICAL]"/>
    <property type="match status" value="1"/>
</dbReference>
<dbReference type="AlphaFoldDB" id="A0A366KE16"/>
<dbReference type="Pfam" id="PF00300">
    <property type="entry name" value="His_Phos_1"/>
    <property type="match status" value="1"/>
</dbReference>
<dbReference type="InterPro" id="IPR029033">
    <property type="entry name" value="His_PPase_superfam"/>
</dbReference>